<dbReference type="EMBL" id="CAJNOH010004703">
    <property type="protein sequence ID" value="CAF1377470.1"/>
    <property type="molecule type" value="Genomic_DNA"/>
</dbReference>
<sequence length="134" mass="15353">MAPNDDLTLTREKEIISKNKQFGGNMDFIIIQNINVNTTRYVVVVEAKRDALGKGIPQLLLALKSMYDINNDQKLVYGFLTTAIQWQLVTYDGQTWKLSELSTVLLPKMIEKEDEWLKNNTQILDVIYSILSSI</sequence>
<name>A0A816BVS3_9BILA</name>
<dbReference type="AlphaFoldDB" id="A0A816BVS3"/>
<dbReference type="Proteomes" id="UP000663854">
    <property type="component" value="Unassembled WGS sequence"/>
</dbReference>
<evidence type="ECO:0000313" key="1">
    <source>
        <dbReference type="EMBL" id="CAF1377470.1"/>
    </source>
</evidence>
<evidence type="ECO:0000313" key="2">
    <source>
        <dbReference type="EMBL" id="CAF1614609.1"/>
    </source>
</evidence>
<evidence type="ECO:0000313" key="3">
    <source>
        <dbReference type="Proteomes" id="UP000663870"/>
    </source>
</evidence>
<proteinExistence type="predicted"/>
<gene>
    <name evidence="2" type="ORF">JXQ802_LOCUS49807</name>
    <name evidence="1" type="ORF">PYM288_LOCUS33679</name>
</gene>
<protein>
    <submittedName>
        <fullName evidence="2">Uncharacterized protein</fullName>
    </submittedName>
</protein>
<comment type="caution">
    <text evidence="2">The sequence shown here is derived from an EMBL/GenBank/DDBJ whole genome shotgun (WGS) entry which is preliminary data.</text>
</comment>
<organism evidence="2 3">
    <name type="scientific">Rotaria sordida</name>
    <dbReference type="NCBI Taxonomy" id="392033"/>
    <lineage>
        <taxon>Eukaryota</taxon>
        <taxon>Metazoa</taxon>
        <taxon>Spiralia</taxon>
        <taxon>Gnathifera</taxon>
        <taxon>Rotifera</taxon>
        <taxon>Eurotatoria</taxon>
        <taxon>Bdelloidea</taxon>
        <taxon>Philodinida</taxon>
        <taxon>Philodinidae</taxon>
        <taxon>Rotaria</taxon>
    </lineage>
</organism>
<dbReference type="Proteomes" id="UP000663870">
    <property type="component" value="Unassembled WGS sequence"/>
</dbReference>
<accession>A0A816BVS3</accession>
<reference evidence="2" key="1">
    <citation type="submission" date="2021-02" db="EMBL/GenBank/DDBJ databases">
        <authorList>
            <person name="Nowell W R."/>
        </authorList>
    </citation>
    <scope>NUCLEOTIDE SEQUENCE</scope>
</reference>
<dbReference type="EMBL" id="CAJNOL010006150">
    <property type="protein sequence ID" value="CAF1614609.1"/>
    <property type="molecule type" value="Genomic_DNA"/>
</dbReference>
<keyword evidence="3" id="KW-1185">Reference proteome</keyword>